<organism evidence="4 5">
    <name type="scientific">Lupinus angustifolius</name>
    <name type="common">Narrow-leaved blue lupine</name>
    <dbReference type="NCBI Taxonomy" id="3871"/>
    <lineage>
        <taxon>Eukaryota</taxon>
        <taxon>Viridiplantae</taxon>
        <taxon>Streptophyta</taxon>
        <taxon>Embryophyta</taxon>
        <taxon>Tracheophyta</taxon>
        <taxon>Spermatophyta</taxon>
        <taxon>Magnoliopsida</taxon>
        <taxon>eudicotyledons</taxon>
        <taxon>Gunneridae</taxon>
        <taxon>Pentapetalae</taxon>
        <taxon>rosids</taxon>
        <taxon>fabids</taxon>
        <taxon>Fabales</taxon>
        <taxon>Fabaceae</taxon>
        <taxon>Papilionoideae</taxon>
        <taxon>50 kb inversion clade</taxon>
        <taxon>genistoids sensu lato</taxon>
        <taxon>core genistoids</taxon>
        <taxon>Genisteae</taxon>
        <taxon>Lupinus</taxon>
    </lineage>
</organism>
<keyword evidence="2" id="KW-0677">Repeat</keyword>
<evidence type="ECO:0000313" key="5">
    <source>
        <dbReference type="Proteomes" id="UP000188354"/>
    </source>
</evidence>
<feature type="repeat" description="PPR" evidence="3">
    <location>
        <begin position="327"/>
        <end position="362"/>
    </location>
</feature>
<feature type="repeat" description="PPR" evidence="3">
    <location>
        <begin position="436"/>
        <end position="470"/>
    </location>
</feature>
<dbReference type="InterPro" id="IPR002885">
    <property type="entry name" value="PPR_rpt"/>
</dbReference>
<proteinExistence type="inferred from homology"/>
<dbReference type="OrthoDB" id="185373at2759"/>
<evidence type="ECO:0000256" key="3">
    <source>
        <dbReference type="PROSITE-ProRule" id="PRU00708"/>
    </source>
</evidence>
<dbReference type="InterPro" id="IPR011990">
    <property type="entry name" value="TPR-like_helical_dom_sf"/>
</dbReference>
<dbReference type="GO" id="GO:0003729">
    <property type="term" value="F:mRNA binding"/>
    <property type="evidence" value="ECO:0007669"/>
    <property type="project" value="TreeGrafter"/>
</dbReference>
<sequence>MQSIYRAILWGSSCICCKALASRNFCSSLASCDLVGTRGSWHKEQCQDLKSSADILISKVCKGSSEEEILQSLFNDQTCDGIHLSQNLIDRLLDRFKDDWKSALGIFKWASSQSSFRPSPESYDTMIDILGRMKQMEKLKDLLEEMCQDSLITLNTIAKVMRRFVGAGQWEDAVRIFDDLQTLGLEKNTETMNLLLDTLCKEQYVEQARDIYLELKQHIAPNAHTFNIFIHGWCKIRRVDEAHWTIQEMKGYGCRPCVISYSTIIQCYCEEQNFDRVYELLDEMQAHDCSPNVITFTTIMHALAKAEKFEEALKIVERMRFAGCRADTLFYNSFIYTLGRAGRVDDATHVFKVAMPRAGVAPNTSSYNSMISMFCHHAQESRAFDILKEMEDSGLCKPDVQTYHPLIKSCFKTGKIDSLLNDILNDMVNKHHIGLDISTYTLLIHGLCRADRCQWAHRLFEEMIEQGIVPRYRTCRTLLDEVKQKNIYEAAEKIEVVMKKL</sequence>
<comment type="similarity">
    <text evidence="1">Belongs to the PPR family. P subfamily.</text>
</comment>
<dbReference type="PANTHER" id="PTHR47933:SF8">
    <property type="entry name" value="OS02G0601600 PROTEIN"/>
    <property type="match status" value="1"/>
</dbReference>
<reference evidence="4 5" key="1">
    <citation type="journal article" date="2017" name="Plant Biotechnol. J.">
        <title>A comprehensive draft genome sequence for lupin (Lupinus angustifolius), an emerging health food: insights into plant-microbe interactions and legume evolution.</title>
        <authorList>
            <person name="Hane J.K."/>
            <person name="Ming Y."/>
            <person name="Kamphuis L.G."/>
            <person name="Nelson M.N."/>
            <person name="Garg G."/>
            <person name="Atkins C.A."/>
            <person name="Bayer P.E."/>
            <person name="Bravo A."/>
            <person name="Bringans S."/>
            <person name="Cannon S."/>
            <person name="Edwards D."/>
            <person name="Foley R."/>
            <person name="Gao L.L."/>
            <person name="Harrison M.J."/>
            <person name="Huang W."/>
            <person name="Hurgobin B."/>
            <person name="Li S."/>
            <person name="Liu C.W."/>
            <person name="McGrath A."/>
            <person name="Morahan G."/>
            <person name="Murray J."/>
            <person name="Weller J."/>
            <person name="Jian J."/>
            <person name="Singh K.B."/>
        </authorList>
    </citation>
    <scope>NUCLEOTIDE SEQUENCE [LARGE SCALE GENOMIC DNA]</scope>
    <source>
        <strain evidence="5">cv. Tanjil</strain>
        <tissue evidence="4">Whole plant</tissue>
    </source>
</reference>
<dbReference type="InterPro" id="IPR051240">
    <property type="entry name" value="Mito_RNA-Proc/Resp"/>
</dbReference>
<dbReference type="Pfam" id="PF01535">
    <property type="entry name" value="PPR"/>
    <property type="match status" value="2"/>
</dbReference>
<keyword evidence="5" id="KW-1185">Reference proteome</keyword>
<dbReference type="Pfam" id="PF13041">
    <property type="entry name" value="PPR_2"/>
    <property type="match status" value="4"/>
</dbReference>
<evidence type="ECO:0008006" key="6">
    <source>
        <dbReference type="Google" id="ProtNLM"/>
    </source>
</evidence>
<dbReference type="KEGG" id="lang:109352246"/>
<name>A0A4P1RUV8_LUPAN</name>
<dbReference type="NCBIfam" id="TIGR00756">
    <property type="entry name" value="PPR"/>
    <property type="match status" value="7"/>
</dbReference>
<feature type="repeat" description="PPR" evidence="3">
    <location>
        <begin position="257"/>
        <end position="291"/>
    </location>
</feature>
<gene>
    <name evidence="4" type="ORF">TanjilG_25283</name>
</gene>
<feature type="repeat" description="PPR" evidence="3">
    <location>
        <begin position="292"/>
        <end position="326"/>
    </location>
</feature>
<dbReference type="Gramene" id="OIW18840">
    <property type="protein sequence ID" value="OIW18840"/>
    <property type="gene ID" value="TanjilG_25283"/>
</dbReference>
<dbReference type="Proteomes" id="UP000188354">
    <property type="component" value="Chromosome LG01"/>
</dbReference>
<evidence type="ECO:0000256" key="2">
    <source>
        <dbReference type="ARBA" id="ARBA00022737"/>
    </source>
</evidence>
<dbReference type="PROSITE" id="PS51375">
    <property type="entry name" value="PPR"/>
    <property type="match status" value="6"/>
</dbReference>
<accession>A0A4P1RUV8</accession>
<dbReference type="AlphaFoldDB" id="A0A4P1RUV8"/>
<evidence type="ECO:0000256" key="1">
    <source>
        <dbReference type="ARBA" id="ARBA00007626"/>
    </source>
</evidence>
<evidence type="ECO:0000313" key="4">
    <source>
        <dbReference type="EMBL" id="OIW18840.1"/>
    </source>
</evidence>
<feature type="repeat" description="PPR" evidence="3">
    <location>
        <begin position="222"/>
        <end position="256"/>
    </location>
</feature>
<dbReference type="EMBL" id="CM007361">
    <property type="protein sequence ID" value="OIW18840.1"/>
    <property type="molecule type" value="Genomic_DNA"/>
</dbReference>
<feature type="repeat" description="PPR" evidence="3">
    <location>
        <begin position="363"/>
        <end position="397"/>
    </location>
</feature>
<dbReference type="PANTHER" id="PTHR47933">
    <property type="entry name" value="PENTATRICOPEPTIDE REPEAT-CONTAINING PROTEIN 1, MITOCHONDRIAL"/>
    <property type="match status" value="1"/>
</dbReference>
<dbReference type="Gene3D" id="1.25.40.10">
    <property type="entry name" value="Tetratricopeptide repeat domain"/>
    <property type="match status" value="4"/>
</dbReference>
<protein>
    <recommendedName>
        <fullName evidence="6">Pentacotripeptide-repeat region of PRORP domain-containing protein</fullName>
    </recommendedName>
</protein>